<dbReference type="SUPFAM" id="SSF46689">
    <property type="entry name" value="Homeodomain-like"/>
    <property type="match status" value="1"/>
</dbReference>
<dbReference type="SUPFAM" id="SSF48498">
    <property type="entry name" value="Tetracyclin repressor-like, C-terminal domain"/>
    <property type="match status" value="1"/>
</dbReference>
<dbReference type="PROSITE" id="PS50977">
    <property type="entry name" value="HTH_TETR_2"/>
    <property type="match status" value="1"/>
</dbReference>
<dbReference type="InterPro" id="IPR009057">
    <property type="entry name" value="Homeodomain-like_sf"/>
</dbReference>
<dbReference type="Gene3D" id="1.10.357.10">
    <property type="entry name" value="Tetracycline Repressor, domain 2"/>
    <property type="match status" value="1"/>
</dbReference>
<accession>A0ABY4CAP0</accession>
<evidence type="ECO:0000259" key="3">
    <source>
        <dbReference type="PROSITE" id="PS50977"/>
    </source>
</evidence>
<dbReference type="EMBL" id="CP093442">
    <property type="protein sequence ID" value="UOF00751.1"/>
    <property type="molecule type" value="Genomic_DNA"/>
</dbReference>
<dbReference type="RefSeq" id="WP_243536925.1">
    <property type="nucleotide sequence ID" value="NZ_CP093442.1"/>
</dbReference>
<name>A0ABY4CAP0_9BACT</name>
<evidence type="ECO:0000256" key="2">
    <source>
        <dbReference type="PROSITE-ProRule" id="PRU00335"/>
    </source>
</evidence>
<dbReference type="InterPro" id="IPR001647">
    <property type="entry name" value="HTH_TetR"/>
</dbReference>
<keyword evidence="5" id="KW-1185">Reference proteome</keyword>
<keyword evidence="1 2" id="KW-0238">DNA-binding</keyword>
<sequence>MKTKERILLTSVDLFNRSGVVAITTNHIAKAMDISPGNLYFHYDNKEEILVELFKRMAKETYDVWRPRRTRKVTPLEFISENFELYWRYRFFHREMYALRRKDQQLAKMWRAHIQKMMKLMVILYRQWVKDGKMAKIDEVSEMQYIAESLLAMATTFLQFFESAEKQPGKRSIERGKHHVARLLLPYTAGETKNEFEKFIKSKPKTSPENQ</sequence>
<organism evidence="4 5">
    <name type="scientific">Bdellovibrio reynosensis</name>
    <dbReference type="NCBI Taxonomy" id="2835041"/>
    <lineage>
        <taxon>Bacteria</taxon>
        <taxon>Pseudomonadati</taxon>
        <taxon>Bdellovibrionota</taxon>
        <taxon>Bdellovibrionia</taxon>
        <taxon>Bdellovibrionales</taxon>
        <taxon>Pseudobdellovibrionaceae</taxon>
        <taxon>Bdellovibrio</taxon>
    </lineage>
</organism>
<protein>
    <submittedName>
        <fullName evidence="4">TetR/AcrR family transcriptional regulator</fullName>
    </submittedName>
</protein>
<reference evidence="4" key="1">
    <citation type="submission" date="2022-03" db="EMBL/GenBank/DDBJ databases">
        <title>Genome Identification and Characterization of new species Bdellovibrio reynosense LBG001 sp. nov. from a Mexico soil sample.</title>
        <authorList>
            <person name="Camilli A."/>
            <person name="Ajao Y."/>
            <person name="Guo X."/>
        </authorList>
    </citation>
    <scope>NUCLEOTIDE SEQUENCE</scope>
    <source>
        <strain evidence="4">LBG001</strain>
    </source>
</reference>
<evidence type="ECO:0000256" key="1">
    <source>
        <dbReference type="ARBA" id="ARBA00023125"/>
    </source>
</evidence>
<gene>
    <name evidence="4" type="ORF">MNR06_13695</name>
</gene>
<dbReference type="PANTHER" id="PTHR43479">
    <property type="entry name" value="ACREF/ENVCD OPERON REPRESSOR-RELATED"/>
    <property type="match status" value="1"/>
</dbReference>
<dbReference type="Pfam" id="PF13972">
    <property type="entry name" value="TetR"/>
    <property type="match status" value="1"/>
</dbReference>
<feature type="DNA-binding region" description="H-T-H motif" evidence="2">
    <location>
        <begin position="24"/>
        <end position="43"/>
    </location>
</feature>
<dbReference type="Pfam" id="PF00440">
    <property type="entry name" value="TetR_N"/>
    <property type="match status" value="1"/>
</dbReference>
<dbReference type="PANTHER" id="PTHR43479:SF12">
    <property type="entry name" value="TRANSCRIPTIONAL REGULATORY PROTEIN"/>
    <property type="match status" value="1"/>
</dbReference>
<evidence type="ECO:0000313" key="5">
    <source>
        <dbReference type="Proteomes" id="UP000830116"/>
    </source>
</evidence>
<dbReference type="Proteomes" id="UP000830116">
    <property type="component" value="Chromosome"/>
</dbReference>
<proteinExistence type="predicted"/>
<evidence type="ECO:0000313" key="4">
    <source>
        <dbReference type="EMBL" id="UOF00751.1"/>
    </source>
</evidence>
<dbReference type="InterPro" id="IPR025722">
    <property type="entry name" value="TetR"/>
</dbReference>
<dbReference type="InterPro" id="IPR036271">
    <property type="entry name" value="Tet_transcr_reg_TetR-rel_C_sf"/>
</dbReference>
<dbReference type="PRINTS" id="PR00455">
    <property type="entry name" value="HTHTETR"/>
</dbReference>
<dbReference type="InterPro" id="IPR050624">
    <property type="entry name" value="HTH-type_Tx_Regulator"/>
</dbReference>
<feature type="domain" description="HTH tetR-type" evidence="3">
    <location>
        <begin position="1"/>
        <end position="61"/>
    </location>
</feature>